<dbReference type="PROSITE" id="PS51193">
    <property type="entry name" value="HELICASE_ATP_BIND_2"/>
    <property type="match status" value="1"/>
</dbReference>
<dbReference type="AlphaFoldDB" id="A0A031K6K2"/>
<dbReference type="Proteomes" id="UP000024329">
    <property type="component" value="Unassembled WGS sequence"/>
</dbReference>
<proteinExistence type="inferred from homology"/>
<gene>
    <name evidence="6" type="ORF">BV97_00576</name>
</gene>
<evidence type="ECO:0000259" key="5">
    <source>
        <dbReference type="PROSITE" id="PS51193"/>
    </source>
</evidence>
<dbReference type="PATRIC" id="fig|158500.4.peg.592"/>
<dbReference type="GO" id="GO:0003678">
    <property type="term" value="F:DNA helicase activity"/>
    <property type="evidence" value="ECO:0007669"/>
    <property type="project" value="TreeGrafter"/>
</dbReference>
<keyword evidence="1" id="KW-0547">Nucleotide-binding</keyword>
<dbReference type="Gene3D" id="3.40.50.300">
    <property type="entry name" value="P-loop containing nucleotide triphosphate hydrolases"/>
    <property type="match status" value="2"/>
</dbReference>
<protein>
    <submittedName>
        <fullName evidence="6">ATP-dependent DNA helicase DinG</fullName>
    </submittedName>
</protein>
<comment type="similarity">
    <text evidence="4">Belongs to the helicase family. DinG subfamily.</text>
</comment>
<evidence type="ECO:0000256" key="1">
    <source>
        <dbReference type="ARBA" id="ARBA00022741"/>
    </source>
</evidence>
<dbReference type="GO" id="GO:0003676">
    <property type="term" value="F:nucleic acid binding"/>
    <property type="evidence" value="ECO:0007669"/>
    <property type="project" value="InterPro"/>
</dbReference>
<dbReference type="GO" id="GO:0016818">
    <property type="term" value="F:hydrolase activity, acting on acid anhydrides, in phosphorus-containing anhydrides"/>
    <property type="evidence" value="ECO:0007669"/>
    <property type="project" value="InterPro"/>
</dbReference>
<dbReference type="PANTHER" id="PTHR11472">
    <property type="entry name" value="DNA REPAIR DEAD HELICASE RAD3/XP-D SUBFAMILY MEMBER"/>
    <property type="match status" value="1"/>
</dbReference>
<keyword evidence="3" id="KW-0067">ATP-binding</keyword>
<evidence type="ECO:0000256" key="2">
    <source>
        <dbReference type="ARBA" id="ARBA00022801"/>
    </source>
</evidence>
<accession>A0A031K6K2</accession>
<dbReference type="GO" id="GO:0005524">
    <property type="term" value="F:ATP binding"/>
    <property type="evidence" value="ECO:0007669"/>
    <property type="project" value="UniProtKB-KW"/>
</dbReference>
<dbReference type="PANTHER" id="PTHR11472:SF34">
    <property type="entry name" value="REGULATOR OF TELOMERE ELONGATION HELICASE 1"/>
    <property type="match status" value="1"/>
</dbReference>
<sequence length="909" mass="98649">MAALPLPALHASHGGCWLREKDLTGLGTRPLSKGEAVMAAADTPLLILNAPLLATRLGYPDLSGLDLLELYAFVHPARFVVPTPKGLAHALGLAEPEGDSDVPRLLQEAAGALLDMCENGAWSEREGAWTSLQSLVRMRWPWATLLTGRIRKPERAERWLFTRLPEWEETPEVPQPRQVVLEDEEVLQRLASLTGSAAEQRPGQRAYAVETAHAFAPRERSGRPHVLLAQAGTGIGKTLGYLAPTSLWTEKAGGTVWVSTYTKALQRQLRAESRRAWPERRADGTRPVVVRKGRENYLCLLNLEDALQGGFNGRAAILAQLVARWAAYSQDGDMIGGDLPGWLGTLFRQRGIAALTDRRGECVYAGCPHYRKCFIERATRASVGADLVIGNHALVMVNAARGRDPASRPTRVVFDEGHHVFDAADSTFAAALTGAEAIELRRWVIGPEKASKGRRRGLSARLADVASYDEAGAKAIAAAREAAEALPGDGWMGRIAENAASGPLEELLAAVRATVYARDESGGQEAGYGLETEAASLEGSFVEIAQGARAALAELRQPLIRLGMRLEALLEEPPDWLDGPGRARIEGARHSLTWRVDTLGAWESLLDRMGGPADPEYVDWLAVDRSEAREFDIGIHRRWLDPMKPFAQVVLEPAHGVVMTSATLRDGEDWAKAIARSGATNIEVMPRLSIHQSPFDYATQAEVLIVTDVPKGDIPALSAAFGRLIETSRGGVLGLFTAIRRLRAVYGRIADRLARGGLPLYAQHVDPIDTGTLVDIFRDDPAASLLGTDALRDGVDVQGDSLRLVVMEQVPWPRPTILHRARRLAGGGSAYDDTLIRAKLAQAFGRLIRSREDRGHFVVLSPAFPSRLLSAFPAGTPIRRVTLEEALQRVAGHAQGAAADRAEDSQSLS</sequence>
<dbReference type="GO" id="GO:0006139">
    <property type="term" value="P:nucleobase-containing compound metabolic process"/>
    <property type="evidence" value="ECO:0007669"/>
    <property type="project" value="InterPro"/>
</dbReference>
<organism evidence="6 7">
    <name type="scientific">Novosphingobium resinovorum</name>
    <dbReference type="NCBI Taxonomy" id="158500"/>
    <lineage>
        <taxon>Bacteria</taxon>
        <taxon>Pseudomonadati</taxon>
        <taxon>Pseudomonadota</taxon>
        <taxon>Alphaproteobacteria</taxon>
        <taxon>Sphingomonadales</taxon>
        <taxon>Sphingomonadaceae</taxon>
        <taxon>Novosphingobium</taxon>
    </lineage>
</organism>
<dbReference type="RefSeq" id="WP_036522859.1">
    <property type="nucleotide sequence ID" value="NZ_JFYZ01000001.1"/>
</dbReference>
<dbReference type="InterPro" id="IPR014013">
    <property type="entry name" value="Helic_SF1/SF2_ATP-bd_DinG/Rad3"/>
</dbReference>
<feature type="domain" description="Helicase ATP-binding" evidence="5">
    <location>
        <begin position="190"/>
        <end position="472"/>
    </location>
</feature>
<dbReference type="InterPro" id="IPR006555">
    <property type="entry name" value="ATP-dep_Helicase_C"/>
</dbReference>
<evidence type="ECO:0000313" key="6">
    <source>
        <dbReference type="EMBL" id="EZP84814.1"/>
    </source>
</evidence>
<reference evidence="6 7" key="1">
    <citation type="submission" date="2014-03" db="EMBL/GenBank/DDBJ databases">
        <title>Whole genome sequence of Novosphingobium resinovorum KF1.</title>
        <authorList>
            <person name="Gan H.M."/>
            <person name="Gan H.Y."/>
            <person name="Chew T.H."/>
            <person name="Savka M.A."/>
        </authorList>
    </citation>
    <scope>NUCLEOTIDE SEQUENCE [LARGE SCALE GENOMIC DNA]</scope>
    <source>
        <strain evidence="6 7">KF1</strain>
    </source>
</reference>
<dbReference type="InterPro" id="IPR045028">
    <property type="entry name" value="DinG/Rad3-like"/>
</dbReference>
<dbReference type="STRING" id="158500.BES08_02935"/>
<evidence type="ECO:0000256" key="4">
    <source>
        <dbReference type="ARBA" id="ARBA00038058"/>
    </source>
</evidence>
<dbReference type="InterPro" id="IPR027417">
    <property type="entry name" value="P-loop_NTPase"/>
</dbReference>
<dbReference type="Pfam" id="PF13307">
    <property type="entry name" value="Helicase_C_2"/>
    <property type="match status" value="1"/>
</dbReference>
<evidence type="ECO:0000256" key="3">
    <source>
        <dbReference type="ARBA" id="ARBA00022840"/>
    </source>
</evidence>
<dbReference type="SMART" id="SM00491">
    <property type="entry name" value="HELICc2"/>
    <property type="match status" value="1"/>
</dbReference>
<keyword evidence="6" id="KW-0347">Helicase</keyword>
<name>A0A031K6K2_9SPHN</name>
<keyword evidence="2" id="KW-0378">Hydrolase</keyword>
<dbReference type="SUPFAM" id="SSF52540">
    <property type="entry name" value="P-loop containing nucleoside triphosphate hydrolases"/>
    <property type="match status" value="1"/>
</dbReference>
<evidence type="ECO:0000313" key="7">
    <source>
        <dbReference type="Proteomes" id="UP000024329"/>
    </source>
</evidence>
<dbReference type="eggNOG" id="COG1199">
    <property type="taxonomic scope" value="Bacteria"/>
</dbReference>
<dbReference type="EMBL" id="JFYZ01000001">
    <property type="protein sequence ID" value="EZP84814.1"/>
    <property type="molecule type" value="Genomic_DNA"/>
</dbReference>
<comment type="caution">
    <text evidence="6">The sequence shown here is derived from an EMBL/GenBank/DDBJ whole genome shotgun (WGS) entry which is preliminary data.</text>
</comment>